<dbReference type="OrthoDB" id="2564267at2759"/>
<gene>
    <name evidence="3" type="ORF">JVT61DRAFT_12827</name>
</gene>
<comment type="caution">
    <text evidence="3">The sequence shown here is derived from an EMBL/GenBank/DDBJ whole genome shotgun (WGS) entry which is preliminary data.</text>
</comment>
<feature type="compositionally biased region" description="Polar residues" evidence="2">
    <location>
        <begin position="391"/>
        <end position="415"/>
    </location>
</feature>
<evidence type="ECO:0000313" key="4">
    <source>
        <dbReference type="Proteomes" id="UP000683000"/>
    </source>
</evidence>
<accession>A0A8I2YXY7</accession>
<feature type="compositionally biased region" description="Basic residues" evidence="2">
    <location>
        <begin position="631"/>
        <end position="640"/>
    </location>
</feature>
<feature type="region of interest" description="Disordered" evidence="2">
    <location>
        <begin position="274"/>
        <end position="314"/>
    </location>
</feature>
<evidence type="ECO:0000256" key="1">
    <source>
        <dbReference type="SAM" id="Coils"/>
    </source>
</evidence>
<feature type="coiled-coil region" evidence="1">
    <location>
        <begin position="872"/>
        <end position="899"/>
    </location>
</feature>
<organism evidence="3 4">
    <name type="scientific">Boletus reticuloceps</name>
    <dbReference type="NCBI Taxonomy" id="495285"/>
    <lineage>
        <taxon>Eukaryota</taxon>
        <taxon>Fungi</taxon>
        <taxon>Dikarya</taxon>
        <taxon>Basidiomycota</taxon>
        <taxon>Agaricomycotina</taxon>
        <taxon>Agaricomycetes</taxon>
        <taxon>Agaricomycetidae</taxon>
        <taxon>Boletales</taxon>
        <taxon>Boletineae</taxon>
        <taxon>Boletaceae</taxon>
        <taxon>Boletoideae</taxon>
        <taxon>Boletus</taxon>
    </lineage>
</organism>
<name>A0A8I2YXY7_9AGAM</name>
<feature type="compositionally biased region" description="Low complexity" evidence="2">
    <location>
        <begin position="579"/>
        <end position="591"/>
    </location>
</feature>
<keyword evidence="4" id="KW-1185">Reference proteome</keyword>
<feature type="region of interest" description="Disordered" evidence="2">
    <location>
        <begin position="116"/>
        <end position="150"/>
    </location>
</feature>
<feature type="compositionally biased region" description="Acidic residues" evidence="2">
    <location>
        <begin position="89"/>
        <end position="102"/>
    </location>
</feature>
<proteinExistence type="predicted"/>
<dbReference type="EMBL" id="JAGFBS010000006">
    <property type="protein sequence ID" value="KAG6378562.1"/>
    <property type="molecule type" value="Genomic_DNA"/>
</dbReference>
<dbReference type="Proteomes" id="UP000683000">
    <property type="component" value="Unassembled WGS sequence"/>
</dbReference>
<feature type="region of interest" description="Disordered" evidence="2">
    <location>
        <begin position="561"/>
        <end position="758"/>
    </location>
</feature>
<dbReference type="AlphaFoldDB" id="A0A8I2YXY7"/>
<feature type="region of interest" description="Disordered" evidence="2">
    <location>
        <begin position="52"/>
        <end position="102"/>
    </location>
</feature>
<feature type="compositionally biased region" description="Acidic residues" evidence="2">
    <location>
        <begin position="685"/>
        <end position="703"/>
    </location>
</feature>
<keyword evidence="1" id="KW-0175">Coiled coil</keyword>
<feature type="compositionally biased region" description="Polar residues" evidence="2">
    <location>
        <begin position="569"/>
        <end position="578"/>
    </location>
</feature>
<protein>
    <submittedName>
        <fullName evidence="3">Uncharacterized protein</fullName>
    </submittedName>
</protein>
<feature type="region of interest" description="Disordered" evidence="2">
    <location>
        <begin position="326"/>
        <end position="352"/>
    </location>
</feature>
<sequence length="958" mass="104695">MSPVKPAAFSRLQLAAALLEYDNDSDNPDAPCRSAHESAIFAHLRRHVPLNKSRRSTDYLGVQVPSEVGSDPPNRRSRSIDTLRNPFGDADEEDESADEGGVEVDLTSWGLDAFMDKNKTKGKGRGKAKSEILPNPHVDGPVRTAHSVAGDTPHSRMIRSMSVGNLDGFGAGGAFLDTDNSFARVRSSTDLDQFQSLQPPLQRRRASAHVLIETLPVQPPLHSVPFPSVSVSGRSSPGPEEILRPGFRSSRLDLQTAHARTQSNTSLGSKALLNDASNDENANPFVVQPPSPDRASRFDPKANRGRTMSNGSMGTMASKNILADDNVFSVRPPSPSRSSRFDPKTHGRTSSVNSMGTRMLLENDVDTESRRDRPLSTLELLRPKILVMPSPLQSTVPAQPPQSATRPHSGFQVSTDDPLPPAARSSRLSVPVASNSFTPNPRASLSLSQLAFRNTLVVGGQRDIAYSDIDRHFPRALKDGEQAHFEMEEEESPVPSSVPLPPVPLPTELENKRPAGKLYGRSLIDNLEHRKLEMKQKARTFQGDNRPSMMIRGQIRRSSTLIDPDLLGPSSNPQNADNRASAFTRRSSAARLLDSNGEKPPIIGASSSSGDLPQSRSVFGVDTLWDQGTGRRQRKKKGKSKLQETESTPPQTYARLQDVSESRVSSEPPMLPAVQKPVLRRAPVADDDVPSESENDEDDEDDVPLGQALGRITDKAADNWVAESSDEDEGPRRTTGHGPRDVAEPPLNRGEDEDSEEDLPLTAAAERIAKRATQLPPLKLVDDDEDKPLAAVLSESKMSFGQSKLSLPNLSFDHLSGGRPLTNDDDDDEQPLGLRASRLPAMVSHASLPLMGGPGVDEDDEKPLAFHPEQQRRAQYQMLAQLQQQQQQQQQQQMMMQAQMHNNFYFGPPAMMGTGFFGMGVPPLMGIPMPPSPPPAHDATKYGRVDRWRHDVAVEGEP</sequence>
<evidence type="ECO:0000313" key="3">
    <source>
        <dbReference type="EMBL" id="KAG6378562.1"/>
    </source>
</evidence>
<feature type="region of interest" description="Disordered" evidence="2">
    <location>
        <begin position="391"/>
        <end position="434"/>
    </location>
</feature>
<evidence type="ECO:0000256" key="2">
    <source>
        <dbReference type="SAM" id="MobiDB-lite"/>
    </source>
</evidence>
<reference evidence="3" key="1">
    <citation type="submission" date="2021-03" db="EMBL/GenBank/DDBJ databases">
        <title>Evolutionary innovations through gain and loss of genes in the ectomycorrhizal Boletales.</title>
        <authorList>
            <person name="Wu G."/>
            <person name="Miyauchi S."/>
            <person name="Morin E."/>
            <person name="Yang Z.-L."/>
            <person name="Xu J."/>
            <person name="Martin F.M."/>
        </authorList>
    </citation>
    <scope>NUCLEOTIDE SEQUENCE</scope>
    <source>
        <strain evidence="3">BR01</strain>
    </source>
</reference>
<feature type="compositionally biased region" description="Polar residues" evidence="2">
    <location>
        <begin position="605"/>
        <end position="617"/>
    </location>
</feature>